<dbReference type="AlphaFoldDB" id="V5HYP1"/>
<organism evidence="1">
    <name type="scientific">Ixodes ricinus</name>
    <name type="common">Common tick</name>
    <name type="synonym">Acarus ricinus</name>
    <dbReference type="NCBI Taxonomy" id="34613"/>
    <lineage>
        <taxon>Eukaryota</taxon>
        <taxon>Metazoa</taxon>
        <taxon>Ecdysozoa</taxon>
        <taxon>Arthropoda</taxon>
        <taxon>Chelicerata</taxon>
        <taxon>Arachnida</taxon>
        <taxon>Acari</taxon>
        <taxon>Parasitiformes</taxon>
        <taxon>Ixodida</taxon>
        <taxon>Ixodoidea</taxon>
        <taxon>Ixodidae</taxon>
        <taxon>Ixodinae</taxon>
        <taxon>Ixodes</taxon>
    </lineage>
</organism>
<feature type="non-terminal residue" evidence="1">
    <location>
        <position position="1"/>
    </location>
</feature>
<sequence length="183" mass="20639">SLWDKVNELIESGDLPTLETVLPSTLDHDEHVERSDSRLTYYVAGYVARKCVMKQNCAPCMQALTVPALECTSGLARLTEYRDKGGLLYPTGALFCFVQKLENWFTECFSRNKLQTDSILDILAIVKSRFYHEIGCQEHAPALTAKVISFYLTTRLHFFVKGLNADKAAKREKAKHSKIGKCS</sequence>
<dbReference type="EMBL" id="GANP01004710">
    <property type="protein sequence ID" value="JAB79758.1"/>
    <property type="molecule type" value="mRNA"/>
</dbReference>
<accession>V5HYP1</accession>
<name>V5HYP1_IXORI</name>
<reference evidence="1" key="1">
    <citation type="journal article" date="2015" name="Sci. Rep.">
        <title>Tissue- and time-dependent transcription in Ixodes ricinus salivary glands and midguts when blood feeding on the vertebrate host.</title>
        <authorList>
            <person name="Kotsyfakis M."/>
            <person name="Schwarz A."/>
            <person name="Erhart J."/>
            <person name="Ribeiro J.M."/>
        </authorList>
    </citation>
    <scope>NUCLEOTIDE SEQUENCE</scope>
    <source>
        <tissue evidence="1">Salivary gland and midgut</tissue>
    </source>
</reference>
<proteinExistence type="evidence at transcript level"/>
<evidence type="ECO:0008006" key="2">
    <source>
        <dbReference type="Google" id="ProtNLM"/>
    </source>
</evidence>
<evidence type="ECO:0000313" key="1">
    <source>
        <dbReference type="EMBL" id="JAB79758.1"/>
    </source>
</evidence>
<protein>
    <recommendedName>
        <fullName evidence="2">Transposable element</fullName>
    </recommendedName>
</protein>